<evidence type="ECO:0000313" key="2">
    <source>
        <dbReference type="Proteomes" id="UP000800038"/>
    </source>
</evidence>
<accession>A0A6A5SHB0</accession>
<reference evidence="1" key="1">
    <citation type="journal article" date="2020" name="Stud. Mycol.">
        <title>101 Dothideomycetes genomes: a test case for predicting lifestyles and emergence of pathogens.</title>
        <authorList>
            <person name="Haridas S."/>
            <person name="Albert R."/>
            <person name="Binder M."/>
            <person name="Bloem J."/>
            <person name="Labutti K."/>
            <person name="Salamov A."/>
            <person name="Andreopoulos B."/>
            <person name="Baker S."/>
            <person name="Barry K."/>
            <person name="Bills G."/>
            <person name="Bluhm B."/>
            <person name="Cannon C."/>
            <person name="Castanera R."/>
            <person name="Culley D."/>
            <person name="Daum C."/>
            <person name="Ezra D."/>
            <person name="Gonzalez J."/>
            <person name="Henrissat B."/>
            <person name="Kuo A."/>
            <person name="Liang C."/>
            <person name="Lipzen A."/>
            <person name="Lutzoni F."/>
            <person name="Magnuson J."/>
            <person name="Mondo S."/>
            <person name="Nolan M."/>
            <person name="Ohm R."/>
            <person name="Pangilinan J."/>
            <person name="Park H.-J."/>
            <person name="Ramirez L."/>
            <person name="Alfaro M."/>
            <person name="Sun H."/>
            <person name="Tritt A."/>
            <person name="Yoshinaga Y."/>
            <person name="Zwiers L.-H."/>
            <person name="Turgeon B."/>
            <person name="Goodwin S."/>
            <person name="Spatafora J."/>
            <person name="Crous P."/>
            <person name="Grigoriev I."/>
        </authorList>
    </citation>
    <scope>NUCLEOTIDE SEQUENCE</scope>
    <source>
        <strain evidence="1">CBS 161.51</strain>
    </source>
</reference>
<evidence type="ECO:0000313" key="1">
    <source>
        <dbReference type="EMBL" id="KAF1936777.1"/>
    </source>
</evidence>
<protein>
    <submittedName>
        <fullName evidence="1">Uncharacterized protein</fullName>
    </submittedName>
</protein>
<dbReference type="Proteomes" id="UP000800038">
    <property type="component" value="Unassembled WGS sequence"/>
</dbReference>
<organism evidence="1 2">
    <name type="scientific">Clathrospora elynae</name>
    <dbReference type="NCBI Taxonomy" id="706981"/>
    <lineage>
        <taxon>Eukaryota</taxon>
        <taxon>Fungi</taxon>
        <taxon>Dikarya</taxon>
        <taxon>Ascomycota</taxon>
        <taxon>Pezizomycotina</taxon>
        <taxon>Dothideomycetes</taxon>
        <taxon>Pleosporomycetidae</taxon>
        <taxon>Pleosporales</taxon>
        <taxon>Diademaceae</taxon>
        <taxon>Clathrospora</taxon>
    </lineage>
</organism>
<dbReference type="AlphaFoldDB" id="A0A6A5SHB0"/>
<name>A0A6A5SHB0_9PLEO</name>
<proteinExistence type="predicted"/>
<gene>
    <name evidence="1" type="ORF">EJ02DRAFT_427200</name>
</gene>
<keyword evidence="2" id="KW-1185">Reference proteome</keyword>
<sequence length="66" mass="7343">MAHIFSLAAPAPSAYDAGNRSDDQVKFPDSAFFQGFNKPSRLEADIFELETTGEILKDINGTFYRI</sequence>
<dbReference type="EMBL" id="ML976170">
    <property type="protein sequence ID" value="KAF1936777.1"/>
    <property type="molecule type" value="Genomic_DNA"/>
</dbReference>